<dbReference type="EMBL" id="JABWTA010000001">
    <property type="protein sequence ID" value="NVE93997.1"/>
    <property type="molecule type" value="Genomic_DNA"/>
</dbReference>
<protein>
    <recommendedName>
        <fullName evidence="3">Phytoene synthase</fullName>
    </recommendedName>
</protein>
<accession>A0A850H4A8</accession>
<dbReference type="AlphaFoldDB" id="A0A850H4A8"/>
<evidence type="ECO:0008006" key="3">
    <source>
        <dbReference type="Google" id="ProtNLM"/>
    </source>
</evidence>
<sequence>MITAFSEMLSDEQGLAIAYTPTELRPQIEAYFALDKRLSQIVAKTTEPMLGQMRLAWWRDVLNQPVGARPSGDEVLDAIGMHWAGNETALVALVDAWEILIVEEKLGEKPILAFARGRAAPFSVLDISADENSREDIADAGTLWALIDAASQITDANERSDFLDVAKKLSSKPSRLPRSMRGLAVLRALAIRALETGSFPMMDGRGAALTALRVGLLGR</sequence>
<reference evidence="1 2" key="1">
    <citation type="submission" date="2020-06" db="EMBL/GenBank/DDBJ databases">
        <title>Altererythrobacter lutimaris sp. nov., a marine bacterium isolated from a tidal flat.</title>
        <authorList>
            <person name="Kim D."/>
            <person name="Yoo Y."/>
            <person name="Kim J.-J."/>
        </authorList>
    </citation>
    <scope>NUCLEOTIDE SEQUENCE [LARGE SCALE GENOMIC DNA]</scope>
    <source>
        <strain evidence="1 2">JGD-16</strain>
    </source>
</reference>
<keyword evidence="2" id="KW-1185">Reference proteome</keyword>
<dbReference type="SUPFAM" id="SSF48576">
    <property type="entry name" value="Terpenoid synthases"/>
    <property type="match status" value="1"/>
</dbReference>
<gene>
    <name evidence="1" type="ORF">HUO12_03700</name>
</gene>
<dbReference type="Proteomes" id="UP000546031">
    <property type="component" value="Unassembled WGS sequence"/>
</dbReference>
<proteinExistence type="predicted"/>
<comment type="caution">
    <text evidence="1">The sequence shown here is derived from an EMBL/GenBank/DDBJ whole genome shotgun (WGS) entry which is preliminary data.</text>
</comment>
<evidence type="ECO:0000313" key="1">
    <source>
        <dbReference type="EMBL" id="NVE93997.1"/>
    </source>
</evidence>
<evidence type="ECO:0000313" key="2">
    <source>
        <dbReference type="Proteomes" id="UP000546031"/>
    </source>
</evidence>
<name>A0A850H4A8_9SPHN</name>
<organism evidence="1 2">
    <name type="scientific">Altererythrobacter lutimaris</name>
    <dbReference type="NCBI Taxonomy" id="2743979"/>
    <lineage>
        <taxon>Bacteria</taxon>
        <taxon>Pseudomonadati</taxon>
        <taxon>Pseudomonadota</taxon>
        <taxon>Alphaproteobacteria</taxon>
        <taxon>Sphingomonadales</taxon>
        <taxon>Erythrobacteraceae</taxon>
        <taxon>Altererythrobacter</taxon>
    </lineage>
</organism>
<dbReference type="InterPro" id="IPR008949">
    <property type="entry name" value="Isoprenoid_synthase_dom_sf"/>
</dbReference>
<dbReference type="RefSeq" id="WP_176272318.1">
    <property type="nucleotide sequence ID" value="NZ_JABWTA010000001.1"/>
</dbReference>